<dbReference type="GO" id="GO:0005886">
    <property type="term" value="C:plasma membrane"/>
    <property type="evidence" value="ECO:0007669"/>
    <property type="project" value="UniProtKB-SubCell"/>
</dbReference>
<evidence type="ECO:0000256" key="4">
    <source>
        <dbReference type="ARBA" id="ARBA00023136"/>
    </source>
</evidence>
<feature type="transmembrane region" description="Helical" evidence="5">
    <location>
        <begin position="287"/>
        <end position="316"/>
    </location>
</feature>
<comment type="subcellular location">
    <subcellularLocation>
        <location evidence="1">Cell membrane</location>
        <topology evidence="1">Multi-pass membrane protein</topology>
    </subcellularLocation>
</comment>
<reference evidence="7 8" key="1">
    <citation type="submission" date="2019-03" db="EMBL/GenBank/DDBJ databases">
        <title>Genomic Encyclopedia of Type Strains, Phase IV (KMG-IV): sequencing the most valuable type-strain genomes for metagenomic binning, comparative biology and taxonomic classification.</title>
        <authorList>
            <person name="Goeker M."/>
        </authorList>
    </citation>
    <scope>NUCLEOTIDE SEQUENCE [LARGE SCALE GENOMIC DNA]</scope>
    <source>
        <strain evidence="7 8">DSM 45361</strain>
    </source>
</reference>
<evidence type="ECO:0000256" key="5">
    <source>
        <dbReference type="SAM" id="Phobius"/>
    </source>
</evidence>
<evidence type="ECO:0000256" key="2">
    <source>
        <dbReference type="ARBA" id="ARBA00022692"/>
    </source>
</evidence>
<evidence type="ECO:0000256" key="1">
    <source>
        <dbReference type="ARBA" id="ARBA00004651"/>
    </source>
</evidence>
<dbReference type="RefSeq" id="WP_133847634.1">
    <property type="nucleotide sequence ID" value="NZ_SNXZ01000001.1"/>
</dbReference>
<organism evidence="7 8">
    <name type="scientific">Labedaea rhizosphaerae</name>
    <dbReference type="NCBI Taxonomy" id="598644"/>
    <lineage>
        <taxon>Bacteria</taxon>
        <taxon>Bacillati</taxon>
        <taxon>Actinomycetota</taxon>
        <taxon>Actinomycetes</taxon>
        <taxon>Pseudonocardiales</taxon>
        <taxon>Pseudonocardiaceae</taxon>
        <taxon>Labedaea</taxon>
    </lineage>
</organism>
<dbReference type="InterPro" id="IPR020846">
    <property type="entry name" value="MFS_dom"/>
</dbReference>
<keyword evidence="2 5" id="KW-0812">Transmembrane</keyword>
<dbReference type="EMBL" id="SNXZ01000001">
    <property type="protein sequence ID" value="TDQ04777.1"/>
    <property type="molecule type" value="Genomic_DNA"/>
</dbReference>
<feature type="transmembrane region" description="Helical" evidence="5">
    <location>
        <begin position="370"/>
        <end position="392"/>
    </location>
</feature>
<feature type="transmembrane region" description="Helical" evidence="5">
    <location>
        <begin position="178"/>
        <end position="195"/>
    </location>
</feature>
<dbReference type="PANTHER" id="PTHR23542:SF1">
    <property type="entry name" value="MAJOR FACILITATOR SUPERFAMILY (MFS) PROFILE DOMAIN-CONTAINING PROTEIN"/>
    <property type="match status" value="1"/>
</dbReference>
<feature type="transmembrane region" description="Helical" evidence="5">
    <location>
        <begin position="109"/>
        <end position="127"/>
    </location>
</feature>
<accession>A0A4R6SLE9</accession>
<evidence type="ECO:0000313" key="7">
    <source>
        <dbReference type="EMBL" id="TDQ04777.1"/>
    </source>
</evidence>
<protein>
    <submittedName>
        <fullName evidence="7">Putative MFS family arabinose efflux permease</fullName>
    </submittedName>
</protein>
<dbReference type="Proteomes" id="UP000295444">
    <property type="component" value="Unassembled WGS sequence"/>
</dbReference>
<feature type="transmembrane region" description="Helical" evidence="5">
    <location>
        <begin position="85"/>
        <end position="103"/>
    </location>
</feature>
<evidence type="ECO:0000313" key="8">
    <source>
        <dbReference type="Proteomes" id="UP000295444"/>
    </source>
</evidence>
<dbReference type="OrthoDB" id="5171875at2"/>
<feature type="transmembrane region" description="Helical" evidence="5">
    <location>
        <begin position="224"/>
        <end position="243"/>
    </location>
</feature>
<dbReference type="InterPro" id="IPR011701">
    <property type="entry name" value="MFS"/>
</dbReference>
<feature type="transmembrane region" description="Helical" evidence="5">
    <location>
        <begin position="255"/>
        <end position="275"/>
    </location>
</feature>
<dbReference type="Pfam" id="PF07690">
    <property type="entry name" value="MFS_1"/>
    <property type="match status" value="1"/>
</dbReference>
<feature type="transmembrane region" description="Helical" evidence="5">
    <location>
        <begin position="21"/>
        <end position="44"/>
    </location>
</feature>
<dbReference type="AlphaFoldDB" id="A0A4R6SLE9"/>
<proteinExistence type="predicted"/>
<dbReference type="SUPFAM" id="SSF103473">
    <property type="entry name" value="MFS general substrate transporter"/>
    <property type="match status" value="1"/>
</dbReference>
<keyword evidence="4 5" id="KW-0472">Membrane</keyword>
<sequence>MSHSARLADYRAALTTPGARGAVVAAIFARLPIAMIGLSLLLYVQRETGAFATAGLVSAGVLVGVALGSVVQGRLMDRLGPTRPLLVSSSAFVVLATISVLAVEAHAKTWVLVLLALGVGFSQPTVGSASRAMWPRLVPAGSVRQAAYAYEAISMEVFFILGPALAGVLLAAPWPGTGVVAGSACMALGSIWFALTPLQRGHKPDNSERTPDLLGALASPGMRTIAIAALGFGVTVGLVEVAVPAAATHAGSPSMSGLLLGLFSVSSVLFGVFYASHPWPRDLAKRLPVLLGAFSVLIALLAIPSTLLGLAGALLLAGTMITPQSTAHSATIEVVAPKGTVTEAFAWVITSVTFGLAGGQSLSGQLVDHVGVWASFLVSAGFGVVFAVVLWLRRGTIREYQRPSRNTGLVSATMVSGVVEVGTGLRTSARTKLE</sequence>
<feature type="transmembrane region" description="Helical" evidence="5">
    <location>
        <begin position="50"/>
        <end position="73"/>
    </location>
</feature>
<feature type="domain" description="Major facilitator superfamily (MFS) profile" evidence="6">
    <location>
        <begin position="18"/>
        <end position="398"/>
    </location>
</feature>
<name>A0A4R6SLE9_LABRH</name>
<dbReference type="GO" id="GO:0022857">
    <property type="term" value="F:transmembrane transporter activity"/>
    <property type="evidence" value="ECO:0007669"/>
    <property type="project" value="InterPro"/>
</dbReference>
<dbReference type="InterPro" id="IPR036259">
    <property type="entry name" value="MFS_trans_sf"/>
</dbReference>
<comment type="caution">
    <text evidence="7">The sequence shown here is derived from an EMBL/GenBank/DDBJ whole genome shotgun (WGS) entry which is preliminary data.</text>
</comment>
<keyword evidence="8" id="KW-1185">Reference proteome</keyword>
<keyword evidence="3 5" id="KW-1133">Transmembrane helix</keyword>
<feature type="transmembrane region" description="Helical" evidence="5">
    <location>
        <begin position="148"/>
        <end position="172"/>
    </location>
</feature>
<dbReference type="PANTHER" id="PTHR23542">
    <property type="match status" value="1"/>
</dbReference>
<dbReference type="Gene3D" id="1.20.1250.20">
    <property type="entry name" value="MFS general substrate transporter like domains"/>
    <property type="match status" value="2"/>
</dbReference>
<dbReference type="PROSITE" id="PS50850">
    <property type="entry name" value="MFS"/>
    <property type="match status" value="1"/>
</dbReference>
<evidence type="ECO:0000259" key="6">
    <source>
        <dbReference type="PROSITE" id="PS50850"/>
    </source>
</evidence>
<evidence type="ECO:0000256" key="3">
    <source>
        <dbReference type="ARBA" id="ARBA00022989"/>
    </source>
</evidence>
<gene>
    <name evidence="7" type="ORF">EV186_101734</name>
</gene>